<dbReference type="PROSITE" id="PS51339">
    <property type="entry name" value="PPASE_MYOTUBULARIN"/>
    <property type="match status" value="1"/>
</dbReference>
<dbReference type="EMBL" id="JAKWBI020000003">
    <property type="protein sequence ID" value="KAJ2907237.1"/>
    <property type="molecule type" value="Genomic_DNA"/>
</dbReference>
<dbReference type="GO" id="GO:0016020">
    <property type="term" value="C:membrane"/>
    <property type="evidence" value="ECO:0007669"/>
    <property type="project" value="TreeGrafter"/>
</dbReference>
<gene>
    <name evidence="6" type="ORF">MKZ38_006531</name>
</gene>
<dbReference type="Proteomes" id="UP001201980">
    <property type="component" value="Unassembled WGS sequence"/>
</dbReference>
<feature type="region of interest" description="Disordered" evidence="4">
    <location>
        <begin position="495"/>
        <end position="516"/>
    </location>
</feature>
<dbReference type="GO" id="GO:0046856">
    <property type="term" value="P:phosphatidylinositol dephosphorylation"/>
    <property type="evidence" value="ECO:0007669"/>
    <property type="project" value="TreeGrafter"/>
</dbReference>
<feature type="compositionally biased region" description="Polar residues" evidence="4">
    <location>
        <begin position="797"/>
        <end position="819"/>
    </location>
</feature>
<dbReference type="InterPro" id="IPR016130">
    <property type="entry name" value="Tyr_Pase_AS"/>
</dbReference>
<evidence type="ECO:0000256" key="2">
    <source>
        <dbReference type="PIRSR" id="PIRSR630564-1"/>
    </source>
</evidence>
<proteinExistence type="inferred from homology"/>
<dbReference type="Gene3D" id="2.30.29.30">
    <property type="entry name" value="Pleckstrin-homology domain (PH domain)/Phosphotyrosine-binding domain (PTB)"/>
    <property type="match status" value="1"/>
</dbReference>
<accession>A0AAD5RYT6</accession>
<dbReference type="InterPro" id="IPR010569">
    <property type="entry name" value="Myotubularin-like_Pase_dom"/>
</dbReference>
<feature type="compositionally biased region" description="Pro residues" evidence="4">
    <location>
        <begin position="740"/>
        <end position="750"/>
    </location>
</feature>
<feature type="domain" description="Myotubularin phosphatase" evidence="5">
    <location>
        <begin position="132"/>
        <end position="637"/>
    </location>
</feature>
<comment type="caution">
    <text evidence="6">The sequence shown here is derived from an EMBL/GenBank/DDBJ whole genome shotgun (WGS) entry which is preliminary data.</text>
</comment>
<dbReference type="InterPro" id="IPR030564">
    <property type="entry name" value="Myotubularin"/>
</dbReference>
<organism evidence="6 7">
    <name type="scientific">Zalerion maritima</name>
    <dbReference type="NCBI Taxonomy" id="339359"/>
    <lineage>
        <taxon>Eukaryota</taxon>
        <taxon>Fungi</taxon>
        <taxon>Dikarya</taxon>
        <taxon>Ascomycota</taxon>
        <taxon>Pezizomycotina</taxon>
        <taxon>Sordariomycetes</taxon>
        <taxon>Lulworthiomycetidae</taxon>
        <taxon>Lulworthiales</taxon>
        <taxon>Lulworthiaceae</taxon>
        <taxon>Zalerion</taxon>
    </lineage>
</organism>
<comment type="similarity">
    <text evidence="1">Belongs to the protein-tyrosine phosphatase family. Non-receptor class myotubularin subfamily.</text>
</comment>
<dbReference type="GO" id="GO:0005737">
    <property type="term" value="C:cytoplasm"/>
    <property type="evidence" value="ECO:0007669"/>
    <property type="project" value="TreeGrafter"/>
</dbReference>
<sequence>MEVKKSIPNVTAINAGKVTLGFLNILEFHIVFVETKKGEDSPTQRAKPRQSYIAYPLLRSAIFRPTPPTSGQQSSIRLQTRDFTFITFNFETESRARGAFECLRTYGCRLASIDKLYAFSYKAPPQERGCNGWEVYNPRAEYRRQGISDKLPDKGWRISTINKNYTFSPTYPELIVVPSSISDNVLKYAGTHRSRARIPALSYLHPVNNCSITRSSQPHVGITRKRSLQDERLVAACFSAIHLGPSASQVEITTYPESELSETEKAEDNLIASADACYDEKTGKRVVYGAQQSNLIVDARPTLNAAAMQLVGKGSENMDFYKCAKKAFLYIANIHVMRASLDQVFKALQDADISPLPPSRELLNASGWIGHIMNILDGSALIARQVGIHHSHVLIHCSDGWDRTSQLSAMAQIMLDPYYRTFEGFIVLVEKEWLAFGHNFQRRSGILGHEDWFKIQNDAMAGSTIQPGENEGQGDGDRMFRTMVSATRRFLKQPSQADEIVSDDDLESVSSNSKSSANGQRLTVLKEISPVFHQFLEATQQLVRQCPNRFEFNERFLRRLFYHTYSCQYGEFLYNSEKDRKEAQVAERTSSVWDYFLSRRDMFTNKQYDDTIDDTVRGKERLLFPNMKDIKWWHELYGRTDEEMNVTKSAVNHKDAIAAGKEFAESPKTTGEPGTLIVRVETESGAYQDNQPSTSQIEPLGVTSTASDGPSTSNSENPVINTPSPRDSEAEQRSEDQETPPAPVPSPLPVPHKSVLAGVESAHGALIPEMRPQVAKKGAPSPTIGASDESLVDGISSLASVGGSKQPSTPGSGANTPRSTGKKKADTSSYMDQEMTTIG</sequence>
<dbReference type="AlphaFoldDB" id="A0AAD5RYT6"/>
<evidence type="ECO:0000256" key="1">
    <source>
        <dbReference type="ARBA" id="ARBA00007471"/>
    </source>
</evidence>
<protein>
    <submittedName>
        <fullName evidence="6">Phosphatase protein</fullName>
    </submittedName>
</protein>
<evidence type="ECO:0000313" key="7">
    <source>
        <dbReference type="Proteomes" id="UP001201980"/>
    </source>
</evidence>
<feature type="binding site" evidence="3">
    <location>
        <begin position="333"/>
        <end position="334"/>
    </location>
    <ligand>
        <name>substrate</name>
    </ligand>
</feature>
<dbReference type="SUPFAM" id="SSF52799">
    <property type="entry name" value="(Phosphotyrosine protein) phosphatases II"/>
    <property type="match status" value="1"/>
</dbReference>
<evidence type="ECO:0000259" key="5">
    <source>
        <dbReference type="PROSITE" id="PS51339"/>
    </source>
</evidence>
<name>A0AAD5RYT6_9PEZI</name>
<dbReference type="PANTHER" id="PTHR10807">
    <property type="entry name" value="MYOTUBULARIN-RELATED"/>
    <property type="match status" value="1"/>
</dbReference>
<evidence type="ECO:0000256" key="3">
    <source>
        <dbReference type="PIRSR" id="PIRSR630564-2"/>
    </source>
</evidence>
<dbReference type="GO" id="GO:0004438">
    <property type="term" value="F:phosphatidylinositol-3-phosphate phosphatase activity"/>
    <property type="evidence" value="ECO:0007669"/>
    <property type="project" value="TreeGrafter"/>
</dbReference>
<feature type="region of interest" description="Disordered" evidence="4">
    <location>
        <begin position="685"/>
        <end position="839"/>
    </location>
</feature>
<dbReference type="PANTHER" id="PTHR10807:SF128">
    <property type="entry name" value="PHOSPHATIDYLINOSITOL-3,5-BISPHOSPHATE 3-PHOSPHATASE"/>
    <property type="match status" value="1"/>
</dbReference>
<dbReference type="Pfam" id="PF06602">
    <property type="entry name" value="Myotub-related"/>
    <property type="match status" value="1"/>
</dbReference>
<feature type="binding site" evidence="3">
    <location>
        <begin position="397"/>
        <end position="403"/>
    </location>
    <ligand>
        <name>substrate</name>
    </ligand>
</feature>
<dbReference type="InterPro" id="IPR011993">
    <property type="entry name" value="PH-like_dom_sf"/>
</dbReference>
<feature type="active site" description="Phosphocysteine intermediate" evidence="2">
    <location>
        <position position="397"/>
    </location>
</feature>
<feature type="compositionally biased region" description="Basic and acidic residues" evidence="4">
    <location>
        <begin position="726"/>
        <end position="736"/>
    </location>
</feature>
<feature type="compositionally biased region" description="Polar residues" evidence="4">
    <location>
        <begin position="685"/>
        <end position="725"/>
    </location>
</feature>
<feature type="compositionally biased region" description="Polar residues" evidence="4">
    <location>
        <begin position="827"/>
        <end position="839"/>
    </location>
</feature>
<keyword evidence="7" id="KW-1185">Reference proteome</keyword>
<reference evidence="6" key="1">
    <citation type="submission" date="2022-07" db="EMBL/GenBank/DDBJ databases">
        <title>Draft genome sequence of Zalerion maritima ATCC 34329, a (micro)plastics degrading marine fungus.</title>
        <authorList>
            <person name="Paco A."/>
            <person name="Goncalves M.F.M."/>
            <person name="Rocha-Santos T.A.P."/>
            <person name="Alves A."/>
        </authorList>
    </citation>
    <scope>NUCLEOTIDE SEQUENCE</scope>
    <source>
        <strain evidence="6">ATCC 34329</strain>
    </source>
</reference>
<evidence type="ECO:0000256" key="4">
    <source>
        <dbReference type="SAM" id="MobiDB-lite"/>
    </source>
</evidence>
<dbReference type="InterPro" id="IPR029021">
    <property type="entry name" value="Prot-tyrosine_phosphatase-like"/>
</dbReference>
<dbReference type="PROSITE" id="PS00383">
    <property type="entry name" value="TYR_PHOSPHATASE_1"/>
    <property type="match status" value="1"/>
</dbReference>
<evidence type="ECO:0000313" key="6">
    <source>
        <dbReference type="EMBL" id="KAJ2907237.1"/>
    </source>
</evidence>